<proteinExistence type="predicted"/>
<evidence type="ECO:0000313" key="3">
    <source>
        <dbReference type="EMBL" id="KAH9587103.1"/>
    </source>
</evidence>
<dbReference type="GO" id="GO:0030424">
    <property type="term" value="C:axon"/>
    <property type="evidence" value="ECO:0007669"/>
    <property type="project" value="TreeGrafter"/>
</dbReference>
<dbReference type="PANTHER" id="PTHR10024">
    <property type="entry name" value="SYNAPTOTAGMIN"/>
    <property type="match status" value="1"/>
</dbReference>
<dbReference type="SMART" id="SM00239">
    <property type="entry name" value="C2"/>
    <property type="match status" value="2"/>
</dbReference>
<dbReference type="Proteomes" id="UP000471633">
    <property type="component" value="Unassembled WGS sequence"/>
</dbReference>
<dbReference type="GO" id="GO:0031045">
    <property type="term" value="C:dense core granule"/>
    <property type="evidence" value="ECO:0007669"/>
    <property type="project" value="TreeGrafter"/>
</dbReference>
<dbReference type="GO" id="GO:0001786">
    <property type="term" value="F:phosphatidylserine binding"/>
    <property type="evidence" value="ECO:0007669"/>
    <property type="project" value="TreeGrafter"/>
</dbReference>
<sequence length="465" mass="54811">MINTTTNTTITNTTTTTTTTSTININNENQTLPYQLDPLSNNQFLLNLTKLFHVSSIPLAIFILITICILCLTFIILLILYIRTFMHKKYIPKVYKKREQPIYIDDIPGLIKFNNNNNNDNNELRNYGTIEYSLNYNLNTEELKICIIQANNLLVTNEQEPLNPYATISLIKYKKNNSQLQMMKPIQFIHKKYSTNIIYNSNKPCWNQSFLYKLSINQLKCIIILLEIFHYNNQYIDQFLGHLLIPLNQINHSEYIGKFYEKIDWLLMNNRIYPNNIGEICIGLGYYTDTSRIDLCIFEIKNLILNTTTTTTTNDNNNKNNNNKGKLIDALATELDLIIYIKYNNHLLHKYKTESRKELINPYFNKRISFQIKEKYIKHLYIIIQLRQIHKWSIKKIIGELCISLNALQIKSMKHFNEMIQLPNQLHVKWHPIHPITTTNNNNNNDQSILFDWLCFDPFSSFLSK</sequence>
<keyword evidence="1" id="KW-1133">Transmembrane helix</keyword>
<reference evidence="3" key="4">
    <citation type="journal article" date="2022" name="PLoS Pathog.">
        <title>Chromosome-level genome of Schistosoma haematobium underpins genome-wide explorations of molecular variation.</title>
        <authorList>
            <person name="Stroehlein A.J."/>
            <person name="Korhonen P.K."/>
            <person name="Lee V.V."/>
            <person name="Ralph S.A."/>
            <person name="Mentink-Kane M."/>
            <person name="You H."/>
            <person name="McManus D.P."/>
            <person name="Tchuente L.T."/>
            <person name="Stothard J.R."/>
            <person name="Kaur P."/>
            <person name="Dudchenko O."/>
            <person name="Aiden E.L."/>
            <person name="Yang B."/>
            <person name="Yang H."/>
            <person name="Emery A.M."/>
            <person name="Webster B.L."/>
            <person name="Brindley P.J."/>
            <person name="Rollinson D."/>
            <person name="Chang B.C.H."/>
            <person name="Gasser R.B."/>
            <person name="Young N.D."/>
        </authorList>
    </citation>
    <scope>NUCLEOTIDE SEQUENCE</scope>
</reference>
<reference evidence="3" key="2">
    <citation type="journal article" date="2019" name="Gigascience">
        <title>High-quality Schistosoma haematobium genome achieved by single-molecule and long-range sequencing.</title>
        <authorList>
            <person name="Stroehlein A.J."/>
            <person name="Korhonen P.K."/>
            <person name="Chong T.M."/>
            <person name="Lim Y.L."/>
            <person name="Chan K.G."/>
            <person name="Webster B."/>
            <person name="Rollinson D."/>
            <person name="Brindley P.J."/>
            <person name="Gasser R.B."/>
            <person name="Young N.D."/>
        </authorList>
    </citation>
    <scope>NUCLEOTIDE SEQUENCE</scope>
</reference>
<gene>
    <name evidence="3" type="ORF">MS3_00010575</name>
</gene>
<dbReference type="CDD" id="cd00030">
    <property type="entry name" value="C2"/>
    <property type="match status" value="1"/>
</dbReference>
<dbReference type="GeneID" id="24590349"/>
<reference evidence="3" key="3">
    <citation type="submission" date="2021-06" db="EMBL/GenBank/DDBJ databases">
        <title>Chromosome-level genome assembly for S. haematobium.</title>
        <authorList>
            <person name="Stroehlein A.J."/>
        </authorList>
    </citation>
    <scope>NUCLEOTIDE SEQUENCE</scope>
</reference>
<dbReference type="Pfam" id="PF00168">
    <property type="entry name" value="C2"/>
    <property type="match status" value="2"/>
</dbReference>
<protein>
    <recommendedName>
        <fullName evidence="2">C2 domain-containing protein</fullName>
    </recommendedName>
</protein>
<reference evidence="3" key="1">
    <citation type="journal article" date="2012" name="Nat. Genet.">
        <title>Whole-genome sequence of Schistosoma haematobium.</title>
        <authorList>
            <person name="Young N.D."/>
            <person name="Jex A.R."/>
            <person name="Li B."/>
            <person name="Liu S."/>
            <person name="Yang L."/>
            <person name="Xiong Z."/>
            <person name="Li Y."/>
            <person name="Cantacessi C."/>
            <person name="Hall R.S."/>
            <person name="Xu X."/>
            <person name="Chen F."/>
            <person name="Wu X."/>
            <person name="Zerlotini A."/>
            <person name="Oliveira G."/>
            <person name="Hofmann A."/>
            <person name="Zhang G."/>
            <person name="Fang X."/>
            <person name="Kang Y."/>
            <person name="Campbell B.E."/>
            <person name="Loukas A."/>
            <person name="Ranganathan S."/>
            <person name="Rollinson D."/>
            <person name="Rinaldi G."/>
            <person name="Brindley P.J."/>
            <person name="Yang H."/>
            <person name="Wang J."/>
            <person name="Wang J."/>
            <person name="Gasser R.B."/>
        </authorList>
    </citation>
    <scope>NUCLEOTIDE SEQUENCE</scope>
</reference>
<dbReference type="GO" id="GO:0000149">
    <property type="term" value="F:SNARE binding"/>
    <property type="evidence" value="ECO:0007669"/>
    <property type="project" value="TreeGrafter"/>
</dbReference>
<dbReference type="CTD" id="24590349"/>
<dbReference type="OrthoDB" id="9947256at2759"/>
<dbReference type="Gene3D" id="2.60.40.150">
    <property type="entry name" value="C2 domain"/>
    <property type="match status" value="2"/>
</dbReference>
<dbReference type="GO" id="GO:0005509">
    <property type="term" value="F:calcium ion binding"/>
    <property type="evidence" value="ECO:0007669"/>
    <property type="project" value="TreeGrafter"/>
</dbReference>
<evidence type="ECO:0000313" key="4">
    <source>
        <dbReference type="Proteomes" id="UP000471633"/>
    </source>
</evidence>
<evidence type="ECO:0000256" key="1">
    <source>
        <dbReference type="SAM" id="Phobius"/>
    </source>
</evidence>
<feature type="transmembrane region" description="Helical" evidence="1">
    <location>
        <begin position="57"/>
        <end position="82"/>
    </location>
</feature>
<evidence type="ECO:0000259" key="2">
    <source>
        <dbReference type="PROSITE" id="PS50004"/>
    </source>
</evidence>
<dbReference type="RefSeq" id="XP_051068895.1">
    <property type="nucleotide sequence ID" value="XM_051218950.1"/>
</dbReference>
<dbReference type="SUPFAM" id="SSF49562">
    <property type="entry name" value="C2 domain (Calcium/lipid-binding domain, CaLB)"/>
    <property type="match status" value="2"/>
</dbReference>
<organism evidence="3 4">
    <name type="scientific">Schistosoma haematobium</name>
    <name type="common">Blood fluke</name>
    <dbReference type="NCBI Taxonomy" id="6185"/>
    <lineage>
        <taxon>Eukaryota</taxon>
        <taxon>Metazoa</taxon>
        <taxon>Spiralia</taxon>
        <taxon>Lophotrochozoa</taxon>
        <taxon>Platyhelminthes</taxon>
        <taxon>Trematoda</taxon>
        <taxon>Digenea</taxon>
        <taxon>Strigeidida</taxon>
        <taxon>Schistosomatoidea</taxon>
        <taxon>Schistosomatidae</taxon>
        <taxon>Schistosoma</taxon>
    </lineage>
</organism>
<dbReference type="KEGG" id="shx:MS3_00010575"/>
<feature type="domain" description="C2" evidence="2">
    <location>
        <begin position="126"/>
        <end position="260"/>
    </location>
</feature>
<dbReference type="AlphaFoldDB" id="A0A922ITE8"/>
<keyword evidence="4" id="KW-1185">Reference proteome</keyword>
<dbReference type="InterPro" id="IPR035892">
    <property type="entry name" value="C2_domain_sf"/>
</dbReference>
<name>A0A922ITE8_SCHHA</name>
<dbReference type="PANTHER" id="PTHR10024:SF352">
    <property type="entry name" value="SYNAPTOTAGMIN 2"/>
    <property type="match status" value="1"/>
</dbReference>
<keyword evidence="1" id="KW-0812">Transmembrane</keyword>
<comment type="caution">
    <text evidence="3">The sequence shown here is derived from an EMBL/GenBank/DDBJ whole genome shotgun (WGS) entry which is preliminary data.</text>
</comment>
<dbReference type="InterPro" id="IPR000008">
    <property type="entry name" value="C2_dom"/>
</dbReference>
<dbReference type="GO" id="GO:0005886">
    <property type="term" value="C:plasma membrane"/>
    <property type="evidence" value="ECO:0007669"/>
    <property type="project" value="TreeGrafter"/>
</dbReference>
<dbReference type="GO" id="GO:0005544">
    <property type="term" value="F:calcium-dependent phospholipid binding"/>
    <property type="evidence" value="ECO:0007669"/>
    <property type="project" value="TreeGrafter"/>
</dbReference>
<dbReference type="GO" id="GO:0048791">
    <property type="term" value="P:calcium ion-regulated exocytosis of neurotransmitter"/>
    <property type="evidence" value="ECO:0007669"/>
    <property type="project" value="TreeGrafter"/>
</dbReference>
<dbReference type="GO" id="GO:0030672">
    <property type="term" value="C:synaptic vesicle membrane"/>
    <property type="evidence" value="ECO:0007669"/>
    <property type="project" value="TreeGrafter"/>
</dbReference>
<dbReference type="EMBL" id="AMPZ03000003">
    <property type="protein sequence ID" value="KAH9587103.1"/>
    <property type="molecule type" value="Genomic_DNA"/>
</dbReference>
<dbReference type="GO" id="GO:0048488">
    <property type="term" value="P:synaptic vesicle endocytosis"/>
    <property type="evidence" value="ECO:0007669"/>
    <property type="project" value="TreeGrafter"/>
</dbReference>
<dbReference type="PROSITE" id="PS50004">
    <property type="entry name" value="C2"/>
    <property type="match status" value="1"/>
</dbReference>
<accession>A0A922ITE8</accession>
<dbReference type="GO" id="GO:0030276">
    <property type="term" value="F:clathrin binding"/>
    <property type="evidence" value="ECO:0007669"/>
    <property type="project" value="TreeGrafter"/>
</dbReference>
<keyword evidence="1" id="KW-0472">Membrane</keyword>